<feature type="compositionally biased region" description="Basic and acidic residues" evidence="4">
    <location>
        <begin position="1"/>
        <end position="20"/>
    </location>
</feature>
<name>A0A1V2LQB2_PICKU</name>
<comment type="similarity">
    <text evidence="1">Belongs to the PAPS reductase family. CysH subfamily.</text>
</comment>
<evidence type="ECO:0000256" key="5">
    <source>
        <dbReference type="SAM" id="Phobius"/>
    </source>
</evidence>
<keyword evidence="5" id="KW-0472">Membrane</keyword>
<dbReference type="Gene3D" id="3.40.50.620">
    <property type="entry name" value="HUPs"/>
    <property type="match status" value="1"/>
</dbReference>
<dbReference type="GO" id="GO:0004604">
    <property type="term" value="F:phosphoadenylyl-sulfate reductase (thioredoxin) activity"/>
    <property type="evidence" value="ECO:0007669"/>
    <property type="project" value="InterPro"/>
</dbReference>
<dbReference type="GO" id="GO:0005737">
    <property type="term" value="C:cytoplasm"/>
    <property type="evidence" value="ECO:0007669"/>
    <property type="project" value="TreeGrafter"/>
</dbReference>
<feature type="region of interest" description="Disordered" evidence="4">
    <location>
        <begin position="38"/>
        <end position="57"/>
    </location>
</feature>
<dbReference type="SUPFAM" id="SSF52402">
    <property type="entry name" value="Adenine nucleotide alpha hydrolases-like"/>
    <property type="match status" value="1"/>
</dbReference>
<dbReference type="HAMAP" id="MF_00063">
    <property type="entry name" value="CysH"/>
    <property type="match status" value="1"/>
</dbReference>
<dbReference type="VEuPathDB" id="FungiDB:C5L36_0D03690"/>
<comment type="caution">
    <text evidence="7">The sequence shown here is derived from an EMBL/GenBank/DDBJ whole genome shotgun (WGS) entry which is preliminary data.</text>
</comment>
<dbReference type="EMBL" id="MQVM01000009">
    <property type="protein sequence ID" value="ONH74501.1"/>
    <property type="molecule type" value="Genomic_DNA"/>
</dbReference>
<dbReference type="Pfam" id="PF01507">
    <property type="entry name" value="PAPS_reduct"/>
    <property type="match status" value="1"/>
</dbReference>
<dbReference type="NCBIfam" id="NF002537">
    <property type="entry name" value="PRK02090.1"/>
    <property type="match status" value="1"/>
</dbReference>
<dbReference type="Proteomes" id="UP000189274">
    <property type="component" value="Unassembled WGS sequence"/>
</dbReference>
<dbReference type="InterPro" id="IPR014729">
    <property type="entry name" value="Rossmann-like_a/b/a_fold"/>
</dbReference>
<protein>
    <submittedName>
        <fullName evidence="7">Phosphoadenosine phosphosulfate reductase</fullName>
    </submittedName>
</protein>
<dbReference type="InterPro" id="IPR011800">
    <property type="entry name" value="PAPS_reductase_CysH"/>
</dbReference>
<organism evidence="7 8">
    <name type="scientific">Pichia kudriavzevii</name>
    <name type="common">Yeast</name>
    <name type="synonym">Issatchenkia orientalis</name>
    <dbReference type="NCBI Taxonomy" id="4909"/>
    <lineage>
        <taxon>Eukaryota</taxon>
        <taxon>Fungi</taxon>
        <taxon>Dikarya</taxon>
        <taxon>Ascomycota</taxon>
        <taxon>Saccharomycotina</taxon>
        <taxon>Pichiomycetes</taxon>
        <taxon>Pichiales</taxon>
        <taxon>Pichiaceae</taxon>
        <taxon>Pichia</taxon>
    </lineage>
</organism>
<evidence type="ECO:0000313" key="8">
    <source>
        <dbReference type="Proteomes" id="UP000189274"/>
    </source>
</evidence>
<evidence type="ECO:0000256" key="2">
    <source>
        <dbReference type="ARBA" id="ARBA00023002"/>
    </source>
</evidence>
<dbReference type="GO" id="GO:0019379">
    <property type="term" value="P:sulfate assimilation, phosphoadenylyl sulfate reduction by phosphoadenylyl-sulfate reductase (thioredoxin)"/>
    <property type="evidence" value="ECO:0007669"/>
    <property type="project" value="InterPro"/>
</dbReference>
<comment type="pathway">
    <text evidence="3">Sulfur metabolism; hydrogen sulfide biosynthesis; sulfite from sulfate.</text>
</comment>
<keyword evidence="5" id="KW-0812">Transmembrane</keyword>
<keyword evidence="5" id="KW-1133">Transmembrane helix</keyword>
<sequence length="352" mass="40027">MDNRDTLRCRDSGEPSDKGKLMSTVADNCSMRRRGKISVANESEKSNGNGNGNGNTSENEDSVYVQFSNFVPVLLLIAVLLLIINVWFVKDSVDKSDMTRKTLSIDPELLAHWNSTLANLKPEEIINWAVLTFPGLYQTTAFGLSGLCIIDMISKLPHATENVDLVFIDTLYHFPQTLELVEKVKNKYPEFKLHVYKPFGCDSEEEFVAKHGDSLWERDELKYDYLVKVEPLKRAYEDLQIKAVFTGRRQSQGANRSTLPIIEIDDTLHIIKINPLATWTFDDVYCYIQENNVPYNELLDLGYKSVGDWHSTSPVAEGEDERAGRWKGRAKTECGIHVVGEYKEYMDKKIVG</sequence>
<evidence type="ECO:0000256" key="4">
    <source>
        <dbReference type="SAM" id="MobiDB-lite"/>
    </source>
</evidence>
<dbReference type="InterPro" id="IPR002500">
    <property type="entry name" value="PAPS_reduct_dom"/>
</dbReference>
<dbReference type="NCBIfam" id="TIGR02057">
    <property type="entry name" value="PAPS_reductase"/>
    <property type="match status" value="1"/>
</dbReference>
<gene>
    <name evidence="7" type="ORF">BOH78_2362</name>
</gene>
<dbReference type="InterPro" id="IPR004511">
    <property type="entry name" value="PAPS/APS_Rdtase"/>
</dbReference>
<dbReference type="NCBIfam" id="TIGR00434">
    <property type="entry name" value="cysH"/>
    <property type="match status" value="1"/>
</dbReference>
<keyword evidence="2" id="KW-0560">Oxidoreductase</keyword>
<reference evidence="8" key="1">
    <citation type="journal article" date="2017" name="Genome Announc.">
        <title>Genome sequences of Cyberlindnera fabianii 65, Pichia kudriavzevii 129, and Saccharomyces cerevisiae 131 isolated from fermented masau fruits in Zimbabwe.</title>
        <authorList>
            <person name="van Rijswijck I.M.H."/>
            <person name="Derks M.F.L."/>
            <person name="Abee T."/>
            <person name="de Ridder D."/>
            <person name="Smid E.J."/>
        </authorList>
    </citation>
    <scope>NUCLEOTIDE SEQUENCE [LARGE SCALE GENOMIC DNA]</scope>
    <source>
        <strain evidence="8">129</strain>
    </source>
</reference>
<evidence type="ECO:0000256" key="1">
    <source>
        <dbReference type="ARBA" id="ARBA00009732"/>
    </source>
</evidence>
<dbReference type="PANTHER" id="PTHR46509:SF1">
    <property type="entry name" value="PHOSPHOADENOSINE PHOSPHOSULFATE REDUCTASE"/>
    <property type="match status" value="1"/>
</dbReference>
<dbReference type="PANTHER" id="PTHR46509">
    <property type="entry name" value="PHOSPHOADENOSINE PHOSPHOSULFATE REDUCTASE"/>
    <property type="match status" value="1"/>
</dbReference>
<dbReference type="AlphaFoldDB" id="A0A1V2LQB2"/>
<feature type="domain" description="Phosphoadenosine phosphosulphate reductase" evidence="6">
    <location>
        <begin position="137"/>
        <end position="314"/>
    </location>
</feature>
<proteinExistence type="inferred from homology"/>
<evidence type="ECO:0000259" key="6">
    <source>
        <dbReference type="Pfam" id="PF01507"/>
    </source>
</evidence>
<feature type="transmembrane region" description="Helical" evidence="5">
    <location>
        <begin position="70"/>
        <end position="89"/>
    </location>
</feature>
<dbReference type="CDD" id="cd23945">
    <property type="entry name" value="PAPS_reductase"/>
    <property type="match status" value="1"/>
</dbReference>
<accession>A0A1V2LQB2</accession>
<feature type="region of interest" description="Disordered" evidence="4">
    <location>
        <begin position="1"/>
        <end position="25"/>
    </location>
</feature>
<evidence type="ECO:0000256" key="3">
    <source>
        <dbReference type="ARBA" id="ARBA00024327"/>
    </source>
</evidence>
<evidence type="ECO:0000313" key="7">
    <source>
        <dbReference type="EMBL" id="ONH74501.1"/>
    </source>
</evidence>